<organism evidence="1 2">
    <name type="scientific">Scylla paramamosain</name>
    <name type="common">Mud crab</name>
    <dbReference type="NCBI Taxonomy" id="85552"/>
    <lineage>
        <taxon>Eukaryota</taxon>
        <taxon>Metazoa</taxon>
        <taxon>Ecdysozoa</taxon>
        <taxon>Arthropoda</taxon>
        <taxon>Crustacea</taxon>
        <taxon>Multicrustacea</taxon>
        <taxon>Malacostraca</taxon>
        <taxon>Eumalacostraca</taxon>
        <taxon>Eucarida</taxon>
        <taxon>Decapoda</taxon>
        <taxon>Pleocyemata</taxon>
        <taxon>Brachyura</taxon>
        <taxon>Eubrachyura</taxon>
        <taxon>Portunoidea</taxon>
        <taxon>Portunidae</taxon>
        <taxon>Portuninae</taxon>
        <taxon>Scylla</taxon>
    </lineage>
</organism>
<reference evidence="1 2" key="1">
    <citation type="submission" date="2023-03" db="EMBL/GenBank/DDBJ databases">
        <title>High-quality genome of Scylla paramamosain provides insights in environmental adaptation.</title>
        <authorList>
            <person name="Zhang L."/>
        </authorList>
    </citation>
    <scope>NUCLEOTIDE SEQUENCE [LARGE SCALE GENOMIC DNA]</scope>
    <source>
        <strain evidence="1">LZ_2023a</strain>
        <tissue evidence="1">Muscle</tissue>
    </source>
</reference>
<dbReference type="EMBL" id="JARAKH010000033">
    <property type="protein sequence ID" value="KAK8385139.1"/>
    <property type="molecule type" value="Genomic_DNA"/>
</dbReference>
<dbReference type="PANTHER" id="PTHR35836:SF1">
    <property type="entry name" value="VCBS REPEAT-CONTAINING PROTEIN"/>
    <property type="match status" value="1"/>
</dbReference>
<dbReference type="InterPro" id="IPR028994">
    <property type="entry name" value="Integrin_alpha_N"/>
</dbReference>
<dbReference type="SUPFAM" id="SSF69318">
    <property type="entry name" value="Integrin alpha N-terminal domain"/>
    <property type="match status" value="1"/>
</dbReference>
<comment type="caution">
    <text evidence="1">The sequence shown here is derived from an EMBL/GenBank/DDBJ whole genome shotgun (WGS) entry which is preliminary data.</text>
</comment>
<evidence type="ECO:0008006" key="3">
    <source>
        <dbReference type="Google" id="ProtNLM"/>
    </source>
</evidence>
<dbReference type="Proteomes" id="UP001487740">
    <property type="component" value="Unassembled WGS sequence"/>
</dbReference>
<evidence type="ECO:0000313" key="1">
    <source>
        <dbReference type="EMBL" id="KAK8385139.1"/>
    </source>
</evidence>
<dbReference type="AlphaFoldDB" id="A0AAW0TCA8"/>
<name>A0AAW0TCA8_SCYPA</name>
<protein>
    <recommendedName>
        <fullName evidence="3">VCBS repeat-containing protein</fullName>
    </recommendedName>
</protein>
<accession>A0AAW0TCA8</accession>
<keyword evidence="2" id="KW-1185">Reference proteome</keyword>
<dbReference type="PANTHER" id="PTHR35836">
    <property type="entry name" value="VCBS REPEAT-CONTAINING PROTEIN"/>
    <property type="match status" value="1"/>
</dbReference>
<gene>
    <name evidence="1" type="ORF">O3P69_012143</name>
</gene>
<proteinExistence type="predicted"/>
<sequence>MDLATRTHRGVSGVAAALLVVVVVVVVEARGHNTTRARPGWQPRLVGSTPLKHAAFIEAYFSEDAELDYLDRWSIYISTFDPLGGTDEVYRVRSPGRHMDNPSAWTVEEMDNTAFWPNNPDYLPSSVAGAEGVVWTSGFLVPGKGDGQLQMYQTGRDPMPPAVDIASLSTNTWSYHRVVWKDMDLDGDLDALTARFHQPLLGSTKKELVWLENEGQGFVEGWLQHVVAADGPDVSFAPVKLSAGGRDFDCLVIAEFFNERTSIYWTESEEGSWADPNLVRSRVINEHAGQVFDVLVDDFNRDGTLEFLATEYRKDLGVGQATIYLFPEDFRTDDFTHFKIADSFRPNQIIGAQTMSPGSPKTFYPTAEFAAGLAEDGLPHKPYILLSGDDDGRMYVLFPNSDARDDWVYQKHILIDTEETTIGKMAHGDFDGDGFEDVVVAGYSIGQLYLFTYNP</sequence>
<evidence type="ECO:0000313" key="2">
    <source>
        <dbReference type="Proteomes" id="UP001487740"/>
    </source>
</evidence>